<keyword evidence="2" id="KW-1185">Reference proteome</keyword>
<comment type="caution">
    <text evidence="1">The sequence shown here is derived from an EMBL/GenBank/DDBJ whole genome shotgun (WGS) entry which is preliminary data.</text>
</comment>
<dbReference type="Pfam" id="PF12893">
    <property type="entry name" value="Lumazine_bd_2"/>
    <property type="match status" value="1"/>
</dbReference>
<evidence type="ECO:0000313" key="1">
    <source>
        <dbReference type="EMBL" id="MDR6532564.1"/>
    </source>
</evidence>
<dbReference type="EMBL" id="JAVDRL010000009">
    <property type="protein sequence ID" value="MDR6532564.1"/>
    <property type="molecule type" value="Genomic_DNA"/>
</dbReference>
<reference evidence="1 2" key="1">
    <citation type="submission" date="2023-07" db="EMBL/GenBank/DDBJ databases">
        <title>Sorghum-associated microbial communities from plants grown in Nebraska, USA.</title>
        <authorList>
            <person name="Schachtman D."/>
        </authorList>
    </citation>
    <scope>NUCLEOTIDE SEQUENCE [LARGE SCALE GENOMIC DNA]</scope>
    <source>
        <strain evidence="1 2">DS2154</strain>
    </source>
</reference>
<dbReference type="RefSeq" id="WP_310033128.1">
    <property type="nucleotide sequence ID" value="NZ_JAVDRL010000009.1"/>
</dbReference>
<dbReference type="InterPro" id="IPR039437">
    <property type="entry name" value="FrzH/put_lumazine-bd"/>
</dbReference>
<proteinExistence type="predicted"/>
<organism evidence="1 2">
    <name type="scientific">Caulobacter rhizosphaerae</name>
    <dbReference type="NCBI Taxonomy" id="2010972"/>
    <lineage>
        <taxon>Bacteria</taxon>
        <taxon>Pseudomonadati</taxon>
        <taxon>Pseudomonadota</taxon>
        <taxon>Alphaproteobacteria</taxon>
        <taxon>Caulobacterales</taxon>
        <taxon>Caulobacteraceae</taxon>
        <taxon>Caulobacter</taxon>
    </lineage>
</organism>
<name>A0ABU1N2A9_9CAUL</name>
<accession>A0ABU1N2A9</accession>
<dbReference type="Proteomes" id="UP001262754">
    <property type="component" value="Unassembled WGS sequence"/>
</dbReference>
<evidence type="ECO:0008006" key="3">
    <source>
        <dbReference type="Google" id="ProtNLM"/>
    </source>
</evidence>
<gene>
    <name evidence="1" type="ORF">J2800_003322</name>
</gene>
<dbReference type="InterPro" id="IPR032710">
    <property type="entry name" value="NTF2-like_dom_sf"/>
</dbReference>
<evidence type="ECO:0000313" key="2">
    <source>
        <dbReference type="Proteomes" id="UP001262754"/>
    </source>
</evidence>
<dbReference type="SUPFAM" id="SSF54427">
    <property type="entry name" value="NTF2-like"/>
    <property type="match status" value="1"/>
</dbReference>
<dbReference type="Gene3D" id="3.10.450.50">
    <property type="match status" value="1"/>
</dbReference>
<protein>
    <recommendedName>
        <fullName evidence="3">Lumazine-binding protein</fullName>
    </recommendedName>
</protein>
<sequence length="131" mass="14170">MTPLNTPPKQNLAGLIALAQTYFDAAYEMDAGKFAPLFSPAASITRRGGDDSVLVTPLPAWLDAVRSLTSPRDAGVARADEILAIVTTHDMALLKLRLRMPSRNVTDLLSCFNLGAGWQIVQKVFTAEVQD</sequence>